<dbReference type="InterPro" id="IPR057326">
    <property type="entry name" value="KR_dom"/>
</dbReference>
<dbReference type="AlphaFoldDB" id="A0A5C6MBY5"/>
<evidence type="ECO:0000259" key="4">
    <source>
        <dbReference type="SMART" id="SM00822"/>
    </source>
</evidence>
<dbReference type="PROSITE" id="PS00061">
    <property type="entry name" value="ADH_SHORT"/>
    <property type="match status" value="1"/>
</dbReference>
<comment type="similarity">
    <text evidence="1 3">Belongs to the short-chain dehydrogenases/reductases (SDR) family.</text>
</comment>
<keyword evidence="6" id="KW-1185">Reference proteome</keyword>
<dbReference type="InterPro" id="IPR036291">
    <property type="entry name" value="NAD(P)-bd_dom_sf"/>
</dbReference>
<sequence length="254" mass="26836">MAIVTGGGTGVGQATALKLAALGYRLVINYSRSRTDAEATAAEITAAGGQVRCLQADIASDDDCRRLADTAMQAFGRIDVLVNCAGTTDFIPFPQLEQVSTETWLRLYQVNVVGAFQCTRAVVEPMRQSGGGCVINVSSVAAQLGQGSSIPYCCSKAALDNLTVSLARTLAPQIRVNGIAPGFIAGRWTQNGLGERYENIRQAYERSLPLQQVCQPADIADGIISLITGSRLVTGQTLVVDGGMLIAGYQVKFD</sequence>
<dbReference type="CDD" id="cd05233">
    <property type="entry name" value="SDR_c"/>
    <property type="match status" value="1"/>
</dbReference>
<reference evidence="5 6" key="1">
    <citation type="submission" date="2019-08" db="EMBL/GenBank/DDBJ databases">
        <title>100 year-old enigma solved: identification of Planctomyces bekefii, the type genus and species of the phylum Planctomycetes.</title>
        <authorList>
            <person name="Svetlana D.N."/>
            <person name="Overmann J."/>
        </authorList>
    </citation>
    <scope>NUCLEOTIDE SEQUENCE [LARGE SCALE GENOMIC DNA]</scope>
    <source>
        <strain evidence="5">Phe10_nw2017</strain>
    </source>
</reference>
<protein>
    <submittedName>
        <fullName evidence="5">3-oxoacyl-ACP reductase</fullName>
    </submittedName>
</protein>
<dbReference type="SUPFAM" id="SSF51735">
    <property type="entry name" value="NAD(P)-binding Rossmann-fold domains"/>
    <property type="match status" value="1"/>
</dbReference>
<dbReference type="InterPro" id="IPR020904">
    <property type="entry name" value="Sc_DH/Rdtase_CS"/>
</dbReference>
<dbReference type="PRINTS" id="PR00081">
    <property type="entry name" value="GDHRDH"/>
</dbReference>
<evidence type="ECO:0000313" key="6">
    <source>
        <dbReference type="Proteomes" id="UP000321083"/>
    </source>
</evidence>
<dbReference type="PANTHER" id="PTHR43639">
    <property type="entry name" value="OXIDOREDUCTASE, SHORT-CHAIN DEHYDROGENASE/REDUCTASE FAMILY (AFU_ORTHOLOGUE AFUA_5G02870)"/>
    <property type="match status" value="1"/>
</dbReference>
<dbReference type="SMART" id="SM00822">
    <property type="entry name" value="PKS_KR"/>
    <property type="match status" value="1"/>
</dbReference>
<keyword evidence="2" id="KW-0560">Oxidoreductase</keyword>
<dbReference type="PRINTS" id="PR00080">
    <property type="entry name" value="SDRFAMILY"/>
</dbReference>
<name>A0A5C6MBY5_9PLAN</name>
<proteinExistence type="inferred from homology"/>
<accession>A0A5C6MBY5</accession>
<dbReference type="EMBL" id="SRHE01000012">
    <property type="protein sequence ID" value="TWW12452.1"/>
    <property type="molecule type" value="Genomic_DNA"/>
</dbReference>
<evidence type="ECO:0000313" key="5">
    <source>
        <dbReference type="EMBL" id="TWW12452.1"/>
    </source>
</evidence>
<dbReference type="FunFam" id="3.40.50.720:FF:000084">
    <property type="entry name" value="Short-chain dehydrogenase reductase"/>
    <property type="match status" value="1"/>
</dbReference>
<evidence type="ECO:0000256" key="2">
    <source>
        <dbReference type="ARBA" id="ARBA00023002"/>
    </source>
</evidence>
<dbReference type="Proteomes" id="UP000321083">
    <property type="component" value="Unassembled WGS sequence"/>
</dbReference>
<dbReference type="GO" id="GO:0016491">
    <property type="term" value="F:oxidoreductase activity"/>
    <property type="evidence" value="ECO:0007669"/>
    <property type="project" value="UniProtKB-KW"/>
</dbReference>
<gene>
    <name evidence="5" type="primary">fabG</name>
    <name evidence="5" type="ORF">E3A20_01480</name>
</gene>
<reference evidence="5 6" key="2">
    <citation type="submission" date="2019-08" db="EMBL/GenBank/DDBJ databases">
        <authorList>
            <person name="Henke P."/>
        </authorList>
    </citation>
    <scope>NUCLEOTIDE SEQUENCE [LARGE SCALE GENOMIC DNA]</scope>
    <source>
        <strain evidence="5">Phe10_nw2017</strain>
    </source>
</reference>
<feature type="domain" description="Ketoreductase" evidence="4">
    <location>
        <begin position="2"/>
        <end position="187"/>
    </location>
</feature>
<organism evidence="5 6">
    <name type="scientific">Planctomyces bekefii</name>
    <dbReference type="NCBI Taxonomy" id="1653850"/>
    <lineage>
        <taxon>Bacteria</taxon>
        <taxon>Pseudomonadati</taxon>
        <taxon>Planctomycetota</taxon>
        <taxon>Planctomycetia</taxon>
        <taxon>Planctomycetales</taxon>
        <taxon>Planctomycetaceae</taxon>
        <taxon>Planctomyces</taxon>
    </lineage>
</organism>
<evidence type="ECO:0000256" key="3">
    <source>
        <dbReference type="RuleBase" id="RU000363"/>
    </source>
</evidence>
<evidence type="ECO:0000256" key="1">
    <source>
        <dbReference type="ARBA" id="ARBA00006484"/>
    </source>
</evidence>
<dbReference type="Pfam" id="PF00106">
    <property type="entry name" value="adh_short"/>
    <property type="match status" value="1"/>
</dbReference>
<comment type="caution">
    <text evidence="5">The sequence shown here is derived from an EMBL/GenBank/DDBJ whole genome shotgun (WGS) entry which is preliminary data.</text>
</comment>
<dbReference type="InterPro" id="IPR002347">
    <property type="entry name" value="SDR_fam"/>
</dbReference>
<dbReference type="PANTHER" id="PTHR43639:SF1">
    <property type="entry name" value="SHORT-CHAIN DEHYDROGENASE_REDUCTASE FAMILY PROTEIN"/>
    <property type="match status" value="1"/>
</dbReference>
<dbReference type="Gene3D" id="3.40.50.720">
    <property type="entry name" value="NAD(P)-binding Rossmann-like Domain"/>
    <property type="match status" value="1"/>
</dbReference>